<dbReference type="PANTHER" id="PTHR43712">
    <property type="entry name" value="PUTATIVE (AFU_ORTHOLOGUE AFUA_4G14580)-RELATED"/>
    <property type="match status" value="1"/>
</dbReference>
<evidence type="ECO:0000259" key="4">
    <source>
        <dbReference type="Pfam" id="PF00891"/>
    </source>
</evidence>
<dbReference type="PANTHER" id="PTHR43712:SF2">
    <property type="entry name" value="O-METHYLTRANSFERASE CICE"/>
    <property type="match status" value="1"/>
</dbReference>
<dbReference type="Proteomes" id="UP000466966">
    <property type="component" value="Unassembled WGS sequence"/>
</dbReference>
<gene>
    <name evidence="5" type="ORF">GRI99_06860</name>
</gene>
<keyword evidence="2" id="KW-0808">Transferase</keyword>
<sequence length="336" mass="36602">MAESIVFGDLLDDPDRLFTSLHTVLFGMGAANLVLRAGIVERLLAGPATTEELAALGQVPQGELARVLDFLVGHAVLARQDDGHWLATPRTARLFEARGYLANCESSALMNSAWLPALRAGHSNFAEYFGQPVFAYFAANPERGALFGEFMGWMTRRVIRFLFASHRFQPFVTVADIGGSMGDLLLAVLAEYPGTRGVLFDLPETLALARPVIAASPLAERVDLVEGTFFEAVPVADLYLMKQILHDWTDEECRTILATVRRVIPARGRLVVIDHILSDPPAPDEAQSTDLAMMAWAGGRERKLAEFAALFAATGFAIERVSRNPAGHSVIEVCPV</sequence>
<dbReference type="AlphaFoldDB" id="A0A844YUX7"/>
<dbReference type="OrthoDB" id="9766840at2"/>
<accession>A0A844YUX7</accession>
<comment type="caution">
    <text evidence="5">The sequence shown here is derived from an EMBL/GenBank/DDBJ whole genome shotgun (WGS) entry which is preliminary data.</text>
</comment>
<dbReference type="SUPFAM" id="SSF53335">
    <property type="entry name" value="S-adenosyl-L-methionine-dependent methyltransferases"/>
    <property type="match status" value="1"/>
</dbReference>
<evidence type="ECO:0000313" key="5">
    <source>
        <dbReference type="EMBL" id="MXO71359.1"/>
    </source>
</evidence>
<dbReference type="GO" id="GO:0032259">
    <property type="term" value="P:methylation"/>
    <property type="evidence" value="ECO:0007669"/>
    <property type="project" value="UniProtKB-KW"/>
</dbReference>
<dbReference type="InterPro" id="IPR016461">
    <property type="entry name" value="COMT-like"/>
</dbReference>
<protein>
    <recommendedName>
        <fullName evidence="4">O-methyltransferase C-terminal domain-containing protein</fullName>
    </recommendedName>
</protein>
<dbReference type="Gene3D" id="3.40.50.150">
    <property type="entry name" value="Vaccinia Virus protein VP39"/>
    <property type="match status" value="1"/>
</dbReference>
<feature type="domain" description="O-methyltransferase C-terminal" evidence="4">
    <location>
        <begin position="118"/>
        <end position="316"/>
    </location>
</feature>
<organism evidence="5 6">
    <name type="scientific">Alteraurantiacibacter buctensis</name>
    <dbReference type="NCBI Taxonomy" id="1503981"/>
    <lineage>
        <taxon>Bacteria</taxon>
        <taxon>Pseudomonadati</taxon>
        <taxon>Pseudomonadota</taxon>
        <taxon>Alphaproteobacteria</taxon>
        <taxon>Sphingomonadales</taxon>
        <taxon>Erythrobacteraceae</taxon>
        <taxon>Alteraurantiacibacter</taxon>
    </lineage>
</organism>
<dbReference type="PROSITE" id="PS51683">
    <property type="entry name" value="SAM_OMT_II"/>
    <property type="match status" value="1"/>
</dbReference>
<evidence type="ECO:0000256" key="2">
    <source>
        <dbReference type="ARBA" id="ARBA00022679"/>
    </source>
</evidence>
<keyword evidence="3" id="KW-0949">S-adenosyl-L-methionine</keyword>
<dbReference type="EMBL" id="WTYV01000002">
    <property type="protein sequence ID" value="MXO71359.1"/>
    <property type="molecule type" value="Genomic_DNA"/>
</dbReference>
<evidence type="ECO:0000256" key="3">
    <source>
        <dbReference type="ARBA" id="ARBA00022691"/>
    </source>
</evidence>
<dbReference type="InterPro" id="IPR029063">
    <property type="entry name" value="SAM-dependent_MTases_sf"/>
</dbReference>
<dbReference type="Pfam" id="PF00891">
    <property type="entry name" value="Methyltransf_2"/>
    <property type="match status" value="1"/>
</dbReference>
<dbReference type="Gene3D" id="1.10.10.10">
    <property type="entry name" value="Winged helix-like DNA-binding domain superfamily/Winged helix DNA-binding domain"/>
    <property type="match status" value="1"/>
</dbReference>
<keyword evidence="6" id="KW-1185">Reference proteome</keyword>
<dbReference type="InterPro" id="IPR036390">
    <property type="entry name" value="WH_DNA-bd_sf"/>
</dbReference>
<dbReference type="InterPro" id="IPR036388">
    <property type="entry name" value="WH-like_DNA-bd_sf"/>
</dbReference>
<evidence type="ECO:0000313" key="6">
    <source>
        <dbReference type="Proteomes" id="UP000466966"/>
    </source>
</evidence>
<dbReference type="SUPFAM" id="SSF46785">
    <property type="entry name" value="Winged helix' DNA-binding domain"/>
    <property type="match status" value="1"/>
</dbReference>
<dbReference type="GO" id="GO:0008171">
    <property type="term" value="F:O-methyltransferase activity"/>
    <property type="evidence" value="ECO:0007669"/>
    <property type="project" value="InterPro"/>
</dbReference>
<keyword evidence="1" id="KW-0489">Methyltransferase</keyword>
<proteinExistence type="predicted"/>
<dbReference type="RefSeq" id="WP_160771284.1">
    <property type="nucleotide sequence ID" value="NZ_WTYV01000002.1"/>
</dbReference>
<dbReference type="InterPro" id="IPR001077">
    <property type="entry name" value="COMT_C"/>
</dbReference>
<evidence type="ECO:0000256" key="1">
    <source>
        <dbReference type="ARBA" id="ARBA00022603"/>
    </source>
</evidence>
<name>A0A844YUX7_9SPHN</name>
<dbReference type="CDD" id="cd02440">
    <property type="entry name" value="AdoMet_MTases"/>
    <property type="match status" value="1"/>
</dbReference>
<reference evidence="5 6" key="1">
    <citation type="submission" date="2019-12" db="EMBL/GenBank/DDBJ databases">
        <title>Genomic-based taxomic classification of the family Erythrobacteraceae.</title>
        <authorList>
            <person name="Xu L."/>
        </authorList>
    </citation>
    <scope>NUCLEOTIDE SEQUENCE [LARGE SCALE GENOMIC DNA]</scope>
    <source>
        <strain evidence="5 6">M0322</strain>
    </source>
</reference>